<dbReference type="InterPro" id="IPR041467">
    <property type="entry name" value="Sco4008_C"/>
</dbReference>
<sequence length="215" mass="23202">MSTVWLVDTLGVMNRDVAASKAIAMGRDAEATKRRLLDAATREFAAYGIAGGRVDRIAAEARSNKAQIYHYFGSKDGLFDAVFDAMCRETVDAVPIDPDDLPEYAGRLHDSYVERPWVQRLATWYHLERAGGGALLPVVLDSNAAKVRAVAEAQEAGRLPTRFPPAVLLGLVLHLSGFWSSNVPEYDAVVSDGSAASAAHRREVVVAAVAALLRP</sequence>
<dbReference type="InterPro" id="IPR050109">
    <property type="entry name" value="HTH-type_TetR-like_transc_reg"/>
</dbReference>
<dbReference type="Proteomes" id="UP000184111">
    <property type="component" value="Unassembled WGS sequence"/>
</dbReference>
<dbReference type="Pfam" id="PF17926">
    <property type="entry name" value="TetR_C_21"/>
    <property type="match status" value="1"/>
</dbReference>
<dbReference type="EMBL" id="FRBI01000010">
    <property type="protein sequence ID" value="SHM33858.1"/>
    <property type="molecule type" value="Genomic_DNA"/>
</dbReference>
<reference evidence="4 5" key="1">
    <citation type="submission" date="2016-11" db="EMBL/GenBank/DDBJ databases">
        <authorList>
            <person name="Jaros S."/>
            <person name="Januszkiewicz K."/>
            <person name="Wedrychowicz H."/>
        </authorList>
    </citation>
    <scope>NUCLEOTIDE SEQUENCE [LARGE SCALE GENOMIC DNA]</scope>
    <source>
        <strain evidence="4 5">CGMCC 4.2025</strain>
    </source>
</reference>
<dbReference type="InterPro" id="IPR036271">
    <property type="entry name" value="Tet_transcr_reg_TetR-rel_C_sf"/>
</dbReference>
<dbReference type="GO" id="GO:0006355">
    <property type="term" value="P:regulation of DNA-templated transcription"/>
    <property type="evidence" value="ECO:0007669"/>
    <property type="project" value="UniProtKB-ARBA"/>
</dbReference>
<dbReference type="Pfam" id="PF00440">
    <property type="entry name" value="TetR_N"/>
    <property type="match status" value="1"/>
</dbReference>
<dbReference type="PANTHER" id="PTHR30328:SF54">
    <property type="entry name" value="HTH-TYPE TRANSCRIPTIONAL REPRESSOR SCO4008"/>
    <property type="match status" value="1"/>
</dbReference>
<proteinExistence type="predicted"/>
<evidence type="ECO:0000313" key="4">
    <source>
        <dbReference type="EMBL" id="SHM33858.1"/>
    </source>
</evidence>
<dbReference type="SUPFAM" id="SSF46689">
    <property type="entry name" value="Homeodomain-like"/>
    <property type="match status" value="1"/>
</dbReference>
<evidence type="ECO:0000256" key="2">
    <source>
        <dbReference type="PROSITE-ProRule" id="PRU00335"/>
    </source>
</evidence>
<dbReference type="InterPro" id="IPR001647">
    <property type="entry name" value="HTH_TetR"/>
</dbReference>
<dbReference type="GO" id="GO:0003677">
    <property type="term" value="F:DNA binding"/>
    <property type="evidence" value="ECO:0007669"/>
    <property type="project" value="UniProtKB-UniRule"/>
</dbReference>
<evidence type="ECO:0000259" key="3">
    <source>
        <dbReference type="PROSITE" id="PS50977"/>
    </source>
</evidence>
<evidence type="ECO:0000256" key="1">
    <source>
        <dbReference type="ARBA" id="ARBA00023125"/>
    </source>
</evidence>
<evidence type="ECO:0000313" key="5">
    <source>
        <dbReference type="Proteomes" id="UP000184111"/>
    </source>
</evidence>
<gene>
    <name evidence="4" type="ORF">SAMN05216499_11096</name>
</gene>
<dbReference type="PROSITE" id="PS50977">
    <property type="entry name" value="HTH_TETR_2"/>
    <property type="match status" value="1"/>
</dbReference>
<name>A0A1M7HZM8_9ACTN</name>
<keyword evidence="1 2" id="KW-0238">DNA-binding</keyword>
<dbReference type="SUPFAM" id="SSF48498">
    <property type="entry name" value="Tetracyclin repressor-like, C-terminal domain"/>
    <property type="match status" value="1"/>
</dbReference>
<dbReference type="AlphaFoldDB" id="A0A1M7HZM8"/>
<dbReference type="STRING" id="310782.SAMN05216499_11096"/>
<feature type="domain" description="HTH tetR-type" evidence="3">
    <location>
        <begin position="30"/>
        <end position="90"/>
    </location>
</feature>
<feature type="DNA-binding region" description="H-T-H motif" evidence="2">
    <location>
        <begin position="53"/>
        <end position="72"/>
    </location>
</feature>
<organism evidence="4 5">
    <name type="scientific">Actinacidiphila paucisporea</name>
    <dbReference type="NCBI Taxonomy" id="310782"/>
    <lineage>
        <taxon>Bacteria</taxon>
        <taxon>Bacillati</taxon>
        <taxon>Actinomycetota</taxon>
        <taxon>Actinomycetes</taxon>
        <taxon>Kitasatosporales</taxon>
        <taxon>Streptomycetaceae</taxon>
        <taxon>Actinacidiphila</taxon>
    </lineage>
</organism>
<dbReference type="Gene3D" id="1.10.357.10">
    <property type="entry name" value="Tetracycline Repressor, domain 2"/>
    <property type="match status" value="1"/>
</dbReference>
<dbReference type="PRINTS" id="PR00455">
    <property type="entry name" value="HTHTETR"/>
</dbReference>
<keyword evidence="5" id="KW-1185">Reference proteome</keyword>
<dbReference type="PANTHER" id="PTHR30328">
    <property type="entry name" value="TRANSCRIPTIONAL REPRESSOR"/>
    <property type="match status" value="1"/>
</dbReference>
<protein>
    <submittedName>
        <fullName evidence="4">Transcriptional regulator, TetR family</fullName>
    </submittedName>
</protein>
<accession>A0A1M7HZM8</accession>
<dbReference type="InterPro" id="IPR009057">
    <property type="entry name" value="Homeodomain-like_sf"/>
</dbReference>